<protein>
    <submittedName>
        <fullName evidence="1">Uncharacterized protein</fullName>
    </submittedName>
</protein>
<organism evidence="1">
    <name type="scientific">Hyperionvirus sp</name>
    <dbReference type="NCBI Taxonomy" id="2487770"/>
    <lineage>
        <taxon>Viruses</taxon>
        <taxon>Varidnaviria</taxon>
        <taxon>Bamfordvirae</taxon>
        <taxon>Nucleocytoviricota</taxon>
        <taxon>Megaviricetes</taxon>
        <taxon>Imitervirales</taxon>
        <taxon>Mimiviridae</taxon>
        <taxon>Klosneuvirinae</taxon>
    </lineage>
</organism>
<proteinExistence type="predicted"/>
<gene>
    <name evidence="1" type="ORF">Hyperionvirus10_58</name>
</gene>
<reference evidence="1" key="1">
    <citation type="submission" date="2018-10" db="EMBL/GenBank/DDBJ databases">
        <title>Hidden diversity of soil giant viruses.</title>
        <authorList>
            <person name="Schulz F."/>
            <person name="Alteio L."/>
            <person name="Goudeau D."/>
            <person name="Ryan E.M."/>
            <person name="Malmstrom R.R."/>
            <person name="Blanchard J."/>
            <person name="Woyke T."/>
        </authorList>
    </citation>
    <scope>NUCLEOTIDE SEQUENCE</scope>
    <source>
        <strain evidence="1">HYV1</strain>
    </source>
</reference>
<sequence>MEKSRGLCNIAPSYKTKHATFEDFLKLLKETSHYLAPDASFSEEQKRSYIKTTTIVTSLREYFKEITGKVKCICVGEGLQQLTAFFIATIFNFDVIAVDPLMALHWVKESKLPNLTCVRSEIDSFSVPPEETKTPKYETTIIVWLTSNGGLNKLTETIKMSLSKRIIVMAYPCKDLYDHWLPSPSPFIEYDKLNMLIWDLFI</sequence>
<accession>A0A3G5A9G0</accession>
<dbReference type="EMBL" id="MK072392">
    <property type="protein sequence ID" value="AYV83722.1"/>
    <property type="molecule type" value="Genomic_DNA"/>
</dbReference>
<evidence type="ECO:0000313" key="1">
    <source>
        <dbReference type="EMBL" id="AYV83722.1"/>
    </source>
</evidence>
<name>A0A3G5A9G0_9VIRU</name>